<feature type="non-terminal residue" evidence="10">
    <location>
        <position position="1"/>
    </location>
</feature>
<evidence type="ECO:0000256" key="4">
    <source>
        <dbReference type="ARBA" id="ARBA00023136"/>
    </source>
</evidence>
<dbReference type="Pfam" id="PF06583">
    <property type="entry name" value="Neogenin_C"/>
    <property type="match status" value="1"/>
</dbReference>
<dbReference type="InterPro" id="IPR036116">
    <property type="entry name" value="FN3_sf"/>
</dbReference>
<feature type="compositionally biased region" description="Acidic residues" evidence="7">
    <location>
        <begin position="120"/>
        <end position="137"/>
    </location>
</feature>
<accession>A0ABQ7R6J5</accession>
<keyword evidence="5" id="KW-1015">Disulfide bond</keyword>
<name>A0ABQ7R6J5_PLUXY</name>
<protein>
    <recommendedName>
        <fullName evidence="9">Fibronectin type-III domain-containing protein</fullName>
    </recommendedName>
</protein>
<dbReference type="Pfam" id="PF00041">
    <property type="entry name" value="fn3"/>
    <property type="match status" value="2"/>
</dbReference>
<dbReference type="InterPro" id="IPR013783">
    <property type="entry name" value="Ig-like_fold"/>
</dbReference>
<dbReference type="CDD" id="cd00063">
    <property type="entry name" value="FN3"/>
    <property type="match status" value="3"/>
</dbReference>
<dbReference type="InterPro" id="IPR010560">
    <property type="entry name" value="Neogenin_C"/>
</dbReference>
<gene>
    <name evidence="10" type="ORF">JYU34_001324</name>
</gene>
<feature type="region of interest" description="Disordered" evidence="7">
    <location>
        <begin position="1"/>
        <end position="36"/>
    </location>
</feature>
<keyword evidence="3 8" id="KW-1133">Transmembrane helix</keyword>
<evidence type="ECO:0000256" key="8">
    <source>
        <dbReference type="SAM" id="Phobius"/>
    </source>
</evidence>
<dbReference type="SMART" id="SM00060">
    <property type="entry name" value="FN3"/>
    <property type="match status" value="3"/>
</dbReference>
<evidence type="ECO:0000256" key="1">
    <source>
        <dbReference type="ARBA" id="ARBA00004479"/>
    </source>
</evidence>
<dbReference type="PANTHER" id="PTHR44170">
    <property type="entry name" value="PROTEIN SIDEKICK"/>
    <property type="match status" value="1"/>
</dbReference>
<comment type="caution">
    <text evidence="10">The sequence shown here is derived from an EMBL/GenBank/DDBJ whole genome shotgun (WGS) entry which is preliminary data.</text>
</comment>
<feature type="domain" description="Fibronectin type-III" evidence="9">
    <location>
        <begin position="239"/>
        <end position="341"/>
    </location>
</feature>
<evidence type="ECO:0000256" key="5">
    <source>
        <dbReference type="ARBA" id="ARBA00023157"/>
    </source>
</evidence>
<evidence type="ECO:0000256" key="6">
    <source>
        <dbReference type="ARBA" id="ARBA00023180"/>
    </source>
</evidence>
<keyword evidence="2 8" id="KW-0812">Transmembrane</keyword>
<evidence type="ECO:0000259" key="9">
    <source>
        <dbReference type="PROSITE" id="PS50853"/>
    </source>
</evidence>
<evidence type="ECO:0000256" key="2">
    <source>
        <dbReference type="ARBA" id="ARBA00022692"/>
    </source>
</evidence>
<proteinExistence type="predicted"/>
<reference evidence="10 11" key="1">
    <citation type="submission" date="2021-06" db="EMBL/GenBank/DDBJ databases">
        <title>A haploid diamondback moth (Plutella xylostella L.) genome assembly resolves 31 chromosomes and identifies a diamide resistance mutation.</title>
        <authorList>
            <person name="Ward C.M."/>
            <person name="Perry K.D."/>
            <person name="Baker G."/>
            <person name="Powis K."/>
            <person name="Heckel D.G."/>
            <person name="Baxter S.W."/>
        </authorList>
    </citation>
    <scope>NUCLEOTIDE SEQUENCE [LARGE SCALE GENOMIC DNA]</scope>
    <source>
        <strain evidence="10 11">LV</strain>
        <tissue evidence="10">Single pupa</tissue>
    </source>
</reference>
<keyword evidence="11" id="KW-1185">Reference proteome</keyword>
<evidence type="ECO:0000313" key="10">
    <source>
        <dbReference type="EMBL" id="KAG7312924.1"/>
    </source>
</evidence>
<keyword evidence="4 8" id="KW-0472">Membrane</keyword>
<sequence length="516" mass="55014">INVNGSGPFSEWVSAATRRDLSQPSVPPPPPPLTTRAGRDWISVWWGALSGGGALGLALGWGRGVPDEQSRSLPPASHSHVIRDLQPDSEYVISLRASNKLGLGPPVYATVRTLPAAAGEGDDEPDDELDEEEEEEPPALIPPLGVKVIMLSGTTAVVYWTDPTLPKGQTATDGRRYVVRWAGAGKTRFYNATDLNCMLDDLRPFTPYEFAVKLIKGDRESAWSMLVTNTTLEAPPASPPRDPRAAPPQAPGGRGSAVELTWGAPAKPNGIITGYVIMYVSAGAGGAAGAEWTASAVLGDRRSTRVDRLRARTKYFFKLQARNSAGLGPFTQLISFTTGEDSNEGGGLSGATSAWLWASAGGALAVLALAAALALSLCCRRPAPHEPIRSTYQKSSASAGIKPPDLWIHHDQMELKQLDKSLHSSASKISAGSVDGNALVSSTLTLRPPAEYEPPRPPVPASLDRRHYVPTYVDSRWSASCGGSDSDETAVLRAESSSGSRRRYDYTRMSLCFVFA</sequence>
<comment type="subcellular location">
    <subcellularLocation>
        <location evidence="1">Membrane</location>
        <topology evidence="1">Single-pass type I membrane protein</topology>
    </subcellularLocation>
</comment>
<feature type="transmembrane region" description="Helical" evidence="8">
    <location>
        <begin position="354"/>
        <end position="379"/>
    </location>
</feature>
<evidence type="ECO:0000256" key="3">
    <source>
        <dbReference type="ARBA" id="ARBA00022989"/>
    </source>
</evidence>
<feature type="region of interest" description="Disordered" evidence="7">
    <location>
        <begin position="115"/>
        <end position="138"/>
    </location>
</feature>
<keyword evidence="6" id="KW-0325">Glycoprotein</keyword>
<organism evidence="10 11">
    <name type="scientific">Plutella xylostella</name>
    <name type="common">Diamondback moth</name>
    <name type="synonym">Plutella maculipennis</name>
    <dbReference type="NCBI Taxonomy" id="51655"/>
    <lineage>
        <taxon>Eukaryota</taxon>
        <taxon>Metazoa</taxon>
        <taxon>Ecdysozoa</taxon>
        <taxon>Arthropoda</taxon>
        <taxon>Hexapoda</taxon>
        <taxon>Insecta</taxon>
        <taxon>Pterygota</taxon>
        <taxon>Neoptera</taxon>
        <taxon>Endopterygota</taxon>
        <taxon>Lepidoptera</taxon>
        <taxon>Glossata</taxon>
        <taxon>Ditrysia</taxon>
        <taxon>Yponomeutoidea</taxon>
        <taxon>Plutellidae</taxon>
        <taxon>Plutella</taxon>
    </lineage>
</organism>
<dbReference type="PANTHER" id="PTHR44170:SF54">
    <property type="entry name" value="FI24025P1"/>
    <property type="match status" value="1"/>
</dbReference>
<feature type="compositionally biased region" description="Pro residues" evidence="7">
    <location>
        <begin position="236"/>
        <end position="250"/>
    </location>
</feature>
<dbReference type="InterPro" id="IPR003961">
    <property type="entry name" value="FN3_dom"/>
</dbReference>
<feature type="region of interest" description="Disordered" evidence="7">
    <location>
        <begin position="232"/>
        <end position="260"/>
    </location>
</feature>
<evidence type="ECO:0000313" key="11">
    <source>
        <dbReference type="Proteomes" id="UP000823941"/>
    </source>
</evidence>
<dbReference type="EMBL" id="JAHIBW010000002">
    <property type="protein sequence ID" value="KAG7312924.1"/>
    <property type="molecule type" value="Genomic_DNA"/>
</dbReference>
<dbReference type="Proteomes" id="UP000823941">
    <property type="component" value="Chromosome 2"/>
</dbReference>
<evidence type="ECO:0000256" key="7">
    <source>
        <dbReference type="SAM" id="MobiDB-lite"/>
    </source>
</evidence>
<dbReference type="SUPFAM" id="SSF49265">
    <property type="entry name" value="Fibronectin type III"/>
    <property type="match status" value="2"/>
</dbReference>
<feature type="domain" description="Fibronectin type-III" evidence="9">
    <location>
        <begin position="142"/>
        <end position="234"/>
    </location>
</feature>
<dbReference type="PROSITE" id="PS50853">
    <property type="entry name" value="FN3"/>
    <property type="match status" value="3"/>
</dbReference>
<feature type="domain" description="Fibronectin type-III" evidence="9">
    <location>
        <begin position="28"/>
        <end position="117"/>
    </location>
</feature>
<dbReference type="Gene3D" id="2.60.40.10">
    <property type="entry name" value="Immunoglobulins"/>
    <property type="match status" value="3"/>
</dbReference>